<name>A0A8J7Q409_9BACT</name>
<dbReference type="EMBL" id="JAFREP010000007">
    <property type="protein sequence ID" value="MBO1318840.1"/>
    <property type="molecule type" value="Genomic_DNA"/>
</dbReference>
<keyword evidence="7" id="KW-1185">Reference proteome</keyword>
<keyword evidence="2 5" id="KW-0812">Transmembrane</keyword>
<reference evidence="6" key="1">
    <citation type="submission" date="2021-03" db="EMBL/GenBank/DDBJ databases">
        <authorList>
            <person name="Wang G."/>
        </authorList>
    </citation>
    <scope>NUCLEOTIDE SEQUENCE</scope>
    <source>
        <strain evidence="6">KCTC 12899</strain>
    </source>
</reference>
<evidence type="ECO:0000256" key="2">
    <source>
        <dbReference type="ARBA" id="ARBA00022692"/>
    </source>
</evidence>
<keyword evidence="4 5" id="KW-0472">Membrane</keyword>
<dbReference type="AlphaFoldDB" id="A0A8J7Q409"/>
<dbReference type="Proteomes" id="UP000664417">
    <property type="component" value="Unassembled WGS sequence"/>
</dbReference>
<gene>
    <name evidence="5 6" type="primary">floA</name>
    <name evidence="6" type="ORF">J3U88_10230</name>
</gene>
<organism evidence="6 7">
    <name type="scientific">Acanthopleuribacter pedis</name>
    <dbReference type="NCBI Taxonomy" id="442870"/>
    <lineage>
        <taxon>Bacteria</taxon>
        <taxon>Pseudomonadati</taxon>
        <taxon>Acidobacteriota</taxon>
        <taxon>Holophagae</taxon>
        <taxon>Acanthopleuribacterales</taxon>
        <taxon>Acanthopleuribacteraceae</taxon>
        <taxon>Acanthopleuribacter</taxon>
    </lineage>
</organism>
<evidence type="ECO:0000256" key="1">
    <source>
        <dbReference type="ARBA" id="ARBA00022475"/>
    </source>
</evidence>
<evidence type="ECO:0000313" key="6">
    <source>
        <dbReference type="EMBL" id="MBO1318840.1"/>
    </source>
</evidence>
<comment type="caution">
    <text evidence="5">Lacks conserved residue(s) required for the propagation of feature annotation.</text>
</comment>
<dbReference type="GO" id="GO:0005886">
    <property type="term" value="C:plasma membrane"/>
    <property type="evidence" value="ECO:0007669"/>
    <property type="project" value="UniProtKB-SubCell"/>
</dbReference>
<dbReference type="GO" id="GO:0045121">
    <property type="term" value="C:membrane raft"/>
    <property type="evidence" value="ECO:0007669"/>
    <property type="project" value="UniProtKB-SubCell"/>
</dbReference>
<evidence type="ECO:0000256" key="5">
    <source>
        <dbReference type="HAMAP-Rule" id="MF_01562"/>
    </source>
</evidence>
<keyword evidence="1 5" id="KW-1003">Cell membrane</keyword>
<comment type="caution">
    <text evidence="6">The sequence shown here is derived from an EMBL/GenBank/DDBJ whole genome shotgun (WGS) entry which is preliminary data.</text>
</comment>
<dbReference type="HAMAP" id="MF_01562">
    <property type="entry name" value="FloA"/>
    <property type="match status" value="1"/>
</dbReference>
<evidence type="ECO:0000313" key="7">
    <source>
        <dbReference type="Proteomes" id="UP000664417"/>
    </source>
</evidence>
<dbReference type="Pfam" id="PF12127">
    <property type="entry name" value="FloA"/>
    <property type="match status" value="1"/>
</dbReference>
<keyword evidence="3 5" id="KW-1133">Transmembrane helix</keyword>
<feature type="transmembrane region" description="Helical" evidence="5">
    <location>
        <begin position="7"/>
        <end position="24"/>
    </location>
</feature>
<dbReference type="InterPro" id="IPR022853">
    <property type="entry name" value="FloA"/>
</dbReference>
<comment type="subunit">
    <text evidence="5">Homooligomerizes.</text>
</comment>
<comment type="subcellular location">
    <subcellularLocation>
        <location evidence="5">Cell membrane</location>
        <topology evidence="5">Single-pass membrane protein</topology>
    </subcellularLocation>
    <subcellularLocation>
        <location evidence="5">Membrane raft</location>
        <topology evidence="5">Single-pass membrane protein</topology>
    </subcellularLocation>
</comment>
<dbReference type="RefSeq" id="WP_207858647.1">
    <property type="nucleotide sequence ID" value="NZ_JAFREP010000007.1"/>
</dbReference>
<accession>A0A8J7Q409</accession>
<proteinExistence type="inferred from homology"/>
<comment type="function">
    <text evidence="5">Found in functional membrane microdomains (FMM) that may be equivalent to eukaryotic membrane rafts FMMs are highly dynamic and increase in number as cells age. Flotillins are thought to be important factors in membrane fluidity.</text>
</comment>
<dbReference type="NCBIfam" id="NF010186">
    <property type="entry name" value="PRK13665.1"/>
    <property type="match status" value="1"/>
</dbReference>
<evidence type="ECO:0000256" key="4">
    <source>
        <dbReference type="ARBA" id="ARBA00023136"/>
    </source>
</evidence>
<protein>
    <recommendedName>
        <fullName evidence="5">Flotillin-like protein FloA</fullName>
    </recommendedName>
</protein>
<evidence type="ECO:0000256" key="3">
    <source>
        <dbReference type="ARBA" id="ARBA00022989"/>
    </source>
</evidence>
<comment type="similarity">
    <text evidence="5">Belongs to the flotillin-like FloA family.</text>
</comment>
<sequence length="336" mass="36342">MDLIITGFLGFLGIAGLVIFFMAASALKLWFQSVVSGASISLVRIVMMPWRQIRPALIVNNYIFAKKAGLSITVEDLETHFLAQGHVTRVVQSLVAASKANIQLGFNQATAIDLAGRDILDAINTSVYPKVIDVPMRGGDKVSIDAVAKDGIQLRARARVTVRTYLPRLIGGATEETVVARVGEGIVSAIGSADSHKDVLENPDIISKFVLNKQLDAGTAFEILSIDIADVDVGTNIGAKLQADQAEADKRVAQARAEERRAMAVAMEQEQKAKVQENRAKVILAEAEVPLAMAEAFRKGNMGIMDYVKYKNVESDTMMRQSIADSTGTPKKTDLQ</sequence>